<evidence type="ECO:0000256" key="1">
    <source>
        <dbReference type="ARBA" id="ARBA00005417"/>
    </source>
</evidence>
<dbReference type="PANTHER" id="PTHR46743">
    <property type="entry name" value="TEICHOIC ACIDS EXPORT ATP-BINDING PROTEIN TAGH"/>
    <property type="match status" value="1"/>
</dbReference>
<accession>A0A964T3V6</accession>
<dbReference type="GO" id="GO:0016887">
    <property type="term" value="F:ATP hydrolysis activity"/>
    <property type="evidence" value="ECO:0007669"/>
    <property type="project" value="InterPro"/>
</dbReference>
<evidence type="ECO:0000313" key="7">
    <source>
        <dbReference type="Proteomes" id="UP000773614"/>
    </source>
</evidence>
<dbReference type="EMBL" id="SPKJ01000009">
    <property type="protein sequence ID" value="MYZ47052.1"/>
    <property type="molecule type" value="Genomic_DNA"/>
</dbReference>
<dbReference type="InterPro" id="IPR050683">
    <property type="entry name" value="Bact_Polysacc_Export_ATP-bd"/>
</dbReference>
<dbReference type="Proteomes" id="UP000773614">
    <property type="component" value="Unassembled WGS sequence"/>
</dbReference>
<protein>
    <submittedName>
        <fullName evidence="6">ABC transporter ATP-binding protein</fullName>
    </submittedName>
</protein>
<evidence type="ECO:0000256" key="4">
    <source>
        <dbReference type="ARBA" id="ARBA00022840"/>
    </source>
</evidence>
<dbReference type="InterPro" id="IPR017871">
    <property type="entry name" value="ABC_transporter-like_CS"/>
</dbReference>
<dbReference type="GO" id="GO:0005524">
    <property type="term" value="F:ATP binding"/>
    <property type="evidence" value="ECO:0007669"/>
    <property type="project" value="UniProtKB-KW"/>
</dbReference>
<keyword evidence="7" id="KW-1185">Reference proteome</keyword>
<name>A0A964T3V6_9HYPH</name>
<comment type="caution">
    <text evidence="6">The sequence shown here is derived from an EMBL/GenBank/DDBJ whole genome shotgun (WGS) entry which is preliminary data.</text>
</comment>
<comment type="similarity">
    <text evidence="1">Belongs to the ABC transporter superfamily.</text>
</comment>
<feature type="domain" description="ABC transporter" evidence="5">
    <location>
        <begin position="2"/>
        <end position="217"/>
    </location>
</feature>
<dbReference type="Pfam" id="PF00005">
    <property type="entry name" value="ABC_tran"/>
    <property type="match status" value="1"/>
</dbReference>
<gene>
    <name evidence="6" type="ORF">E4O86_04920</name>
</gene>
<keyword evidence="2" id="KW-0813">Transport</keyword>
<sequence>MIVLRDVVKTYPVRGGRRVIFDRFSTEFPPYRSIGILGHNGAGKSTLIRLISGIETPDSGEIIRHGSVSWPLGFGGGFAPLMTGAENLRFACRIYDRDIEEVSEFVSWFAELGEYMDLPVRSYSSGMKARLAFGLSMAFEFDYYLIDEVIAVGDKRFRERSLEVFAERRERSAIIMVSHSDDLLRRFCDAGGVVHGGRITFYDTLDEAIEVHKANQG</sequence>
<dbReference type="InterPro" id="IPR003593">
    <property type="entry name" value="AAA+_ATPase"/>
</dbReference>
<dbReference type="SMART" id="SM00382">
    <property type="entry name" value="AAA"/>
    <property type="match status" value="1"/>
</dbReference>
<keyword evidence="4 6" id="KW-0067">ATP-binding</keyword>
<reference evidence="6" key="1">
    <citation type="submission" date="2019-03" db="EMBL/GenBank/DDBJ databases">
        <title>Afifella sp. nov., isolated from activated sludge.</title>
        <authorList>
            <person name="Li Q."/>
            <person name="Liu Y."/>
        </authorList>
    </citation>
    <scope>NUCLEOTIDE SEQUENCE</scope>
    <source>
        <strain evidence="6">L72</strain>
    </source>
</reference>
<dbReference type="PROSITE" id="PS50893">
    <property type="entry name" value="ABC_TRANSPORTER_2"/>
    <property type="match status" value="1"/>
</dbReference>
<dbReference type="GO" id="GO:0016020">
    <property type="term" value="C:membrane"/>
    <property type="evidence" value="ECO:0007669"/>
    <property type="project" value="InterPro"/>
</dbReference>
<dbReference type="RefSeq" id="WP_161139402.1">
    <property type="nucleotide sequence ID" value="NZ_SPKJ01000009.1"/>
</dbReference>
<dbReference type="PROSITE" id="PS00211">
    <property type="entry name" value="ABC_TRANSPORTER_1"/>
    <property type="match status" value="1"/>
</dbReference>
<dbReference type="GO" id="GO:0140359">
    <property type="term" value="F:ABC-type transporter activity"/>
    <property type="evidence" value="ECO:0007669"/>
    <property type="project" value="InterPro"/>
</dbReference>
<dbReference type="InterPro" id="IPR015860">
    <property type="entry name" value="ABC_transpr_TagH-like"/>
</dbReference>
<evidence type="ECO:0000256" key="2">
    <source>
        <dbReference type="ARBA" id="ARBA00022448"/>
    </source>
</evidence>
<evidence type="ECO:0000256" key="3">
    <source>
        <dbReference type="ARBA" id="ARBA00022741"/>
    </source>
</evidence>
<proteinExistence type="inferred from homology"/>
<dbReference type="InterPro" id="IPR003439">
    <property type="entry name" value="ABC_transporter-like_ATP-bd"/>
</dbReference>
<organism evidence="6 7">
    <name type="scientific">Propylenella binzhouense</name>
    <dbReference type="NCBI Taxonomy" id="2555902"/>
    <lineage>
        <taxon>Bacteria</taxon>
        <taxon>Pseudomonadati</taxon>
        <taxon>Pseudomonadota</taxon>
        <taxon>Alphaproteobacteria</taxon>
        <taxon>Hyphomicrobiales</taxon>
        <taxon>Propylenellaceae</taxon>
        <taxon>Propylenella</taxon>
    </lineage>
</organism>
<dbReference type="AlphaFoldDB" id="A0A964T3V6"/>
<dbReference type="InterPro" id="IPR027417">
    <property type="entry name" value="P-loop_NTPase"/>
</dbReference>
<evidence type="ECO:0000313" key="6">
    <source>
        <dbReference type="EMBL" id="MYZ47052.1"/>
    </source>
</evidence>
<dbReference type="OrthoDB" id="9778870at2"/>
<dbReference type="Gene3D" id="3.40.50.300">
    <property type="entry name" value="P-loop containing nucleotide triphosphate hydrolases"/>
    <property type="match status" value="1"/>
</dbReference>
<dbReference type="SUPFAM" id="SSF52540">
    <property type="entry name" value="P-loop containing nucleoside triphosphate hydrolases"/>
    <property type="match status" value="1"/>
</dbReference>
<dbReference type="CDD" id="cd03220">
    <property type="entry name" value="ABC_KpsT_Wzt"/>
    <property type="match status" value="1"/>
</dbReference>
<keyword evidence="3" id="KW-0547">Nucleotide-binding</keyword>
<evidence type="ECO:0000259" key="5">
    <source>
        <dbReference type="PROSITE" id="PS50893"/>
    </source>
</evidence>
<dbReference type="PANTHER" id="PTHR46743:SF2">
    <property type="entry name" value="TEICHOIC ACIDS EXPORT ATP-BINDING PROTEIN TAGH"/>
    <property type="match status" value="1"/>
</dbReference>